<sequence>MGHREDLLDGAVRCIYEKGYGRTTARDIVAASGTNLGSIGYHYGSTEALLNAALEKALEDWGMQLATALLATDPEGQDKLQRFEAYWDSVIASMATHRPAFMASFDAFVQMEHAPAVRAMISAGMQDARGLWASVFHQVDPAAEPQKAFQLGSFYQALITGVLTQWLIDPANAPTGRDLAQALRMIAASL</sequence>
<accession>A0A9Q9IFN1</accession>
<dbReference type="PANTHER" id="PTHR30055:SF219">
    <property type="entry name" value="TRANSCRIPTIONAL REGULATORY PROTEIN"/>
    <property type="match status" value="1"/>
</dbReference>
<evidence type="ECO:0000313" key="4">
    <source>
        <dbReference type="EMBL" id="UWZ51690.1"/>
    </source>
</evidence>
<dbReference type="SUPFAM" id="SSF48498">
    <property type="entry name" value="Tetracyclin repressor-like, C-terminal domain"/>
    <property type="match status" value="1"/>
</dbReference>
<evidence type="ECO:0000259" key="3">
    <source>
        <dbReference type="PROSITE" id="PS50977"/>
    </source>
</evidence>
<keyword evidence="5" id="KW-1185">Reference proteome</keyword>
<dbReference type="Pfam" id="PF00440">
    <property type="entry name" value="TetR_N"/>
    <property type="match status" value="1"/>
</dbReference>
<feature type="domain" description="HTH tetR-type" evidence="3">
    <location>
        <begin position="1"/>
        <end position="61"/>
    </location>
</feature>
<dbReference type="InterPro" id="IPR001647">
    <property type="entry name" value="HTH_TetR"/>
</dbReference>
<dbReference type="Gene3D" id="1.10.357.10">
    <property type="entry name" value="Tetracycline Repressor, domain 2"/>
    <property type="match status" value="1"/>
</dbReference>
<dbReference type="KEGG" id="daur:Daura_33790"/>
<evidence type="ECO:0000313" key="5">
    <source>
        <dbReference type="Proteomes" id="UP001058003"/>
    </source>
</evidence>
<evidence type="ECO:0000256" key="1">
    <source>
        <dbReference type="ARBA" id="ARBA00023125"/>
    </source>
</evidence>
<dbReference type="OrthoDB" id="2356263at2"/>
<dbReference type="SUPFAM" id="SSF46689">
    <property type="entry name" value="Homeodomain-like"/>
    <property type="match status" value="1"/>
</dbReference>
<dbReference type="AlphaFoldDB" id="A0A9Q9IFN1"/>
<dbReference type="PANTHER" id="PTHR30055">
    <property type="entry name" value="HTH-TYPE TRANSCRIPTIONAL REGULATOR RUTR"/>
    <property type="match status" value="1"/>
</dbReference>
<dbReference type="EMBL" id="CP073767">
    <property type="protein sequence ID" value="UWZ51690.1"/>
    <property type="molecule type" value="Genomic_DNA"/>
</dbReference>
<dbReference type="PROSITE" id="PS50977">
    <property type="entry name" value="HTH_TETR_2"/>
    <property type="match status" value="1"/>
</dbReference>
<feature type="DNA-binding region" description="H-T-H motif" evidence="2">
    <location>
        <begin position="24"/>
        <end position="43"/>
    </location>
</feature>
<dbReference type="GO" id="GO:0000976">
    <property type="term" value="F:transcription cis-regulatory region binding"/>
    <property type="evidence" value="ECO:0007669"/>
    <property type="project" value="TreeGrafter"/>
</dbReference>
<keyword evidence="1 2" id="KW-0238">DNA-binding</keyword>
<organism evidence="4 5">
    <name type="scientific">Dactylosporangium aurantiacum</name>
    <dbReference type="NCBI Taxonomy" id="35754"/>
    <lineage>
        <taxon>Bacteria</taxon>
        <taxon>Bacillati</taxon>
        <taxon>Actinomycetota</taxon>
        <taxon>Actinomycetes</taxon>
        <taxon>Micromonosporales</taxon>
        <taxon>Micromonosporaceae</taxon>
        <taxon>Dactylosporangium</taxon>
    </lineage>
</organism>
<evidence type="ECO:0000256" key="2">
    <source>
        <dbReference type="PROSITE-ProRule" id="PRU00335"/>
    </source>
</evidence>
<name>A0A9Q9IFN1_9ACTN</name>
<dbReference type="Proteomes" id="UP001058003">
    <property type="component" value="Chromosome"/>
</dbReference>
<proteinExistence type="predicted"/>
<protein>
    <submittedName>
        <fullName evidence="4">TetR/AcrR family transcriptional regulator</fullName>
    </submittedName>
</protein>
<dbReference type="InterPro" id="IPR036271">
    <property type="entry name" value="Tet_transcr_reg_TetR-rel_C_sf"/>
</dbReference>
<dbReference type="InterPro" id="IPR050109">
    <property type="entry name" value="HTH-type_TetR-like_transc_reg"/>
</dbReference>
<dbReference type="RefSeq" id="WP_033359054.1">
    <property type="nucleotide sequence ID" value="NZ_CP073767.1"/>
</dbReference>
<dbReference type="InterPro" id="IPR009057">
    <property type="entry name" value="Homeodomain-like_sf"/>
</dbReference>
<gene>
    <name evidence="4" type="ORF">Daura_33790</name>
</gene>
<reference evidence="4" key="1">
    <citation type="submission" date="2021-04" db="EMBL/GenBank/DDBJ databases">
        <title>Dactylosporangium aurantiacum NRRL B-8018 full assembly.</title>
        <authorList>
            <person name="Hartkoorn R.C."/>
            <person name="Beaudoing E."/>
            <person name="Hot D."/>
        </authorList>
    </citation>
    <scope>NUCLEOTIDE SEQUENCE</scope>
    <source>
        <strain evidence="4">NRRL B-8018</strain>
    </source>
</reference>
<dbReference type="GO" id="GO:0003700">
    <property type="term" value="F:DNA-binding transcription factor activity"/>
    <property type="evidence" value="ECO:0007669"/>
    <property type="project" value="TreeGrafter"/>
</dbReference>